<accession>A0A3P7LXF0</accession>
<dbReference type="AlphaFoldDB" id="A0A3P7LXF0"/>
<protein>
    <submittedName>
        <fullName evidence="2">Uncharacterized protein</fullName>
    </submittedName>
</protein>
<gene>
    <name evidence="2" type="ORF">DILT_LOCUS11544</name>
</gene>
<reference evidence="2 3" key="1">
    <citation type="submission" date="2018-11" db="EMBL/GenBank/DDBJ databases">
        <authorList>
            <consortium name="Pathogen Informatics"/>
        </authorList>
    </citation>
    <scope>NUCLEOTIDE SEQUENCE [LARGE SCALE GENOMIC DNA]</scope>
</reference>
<feature type="compositionally biased region" description="Polar residues" evidence="1">
    <location>
        <begin position="150"/>
        <end position="166"/>
    </location>
</feature>
<feature type="non-terminal residue" evidence="2">
    <location>
        <position position="268"/>
    </location>
</feature>
<name>A0A3P7LXF0_DIBLA</name>
<organism evidence="2 3">
    <name type="scientific">Dibothriocephalus latus</name>
    <name type="common">Fish tapeworm</name>
    <name type="synonym">Diphyllobothrium latum</name>
    <dbReference type="NCBI Taxonomy" id="60516"/>
    <lineage>
        <taxon>Eukaryota</taxon>
        <taxon>Metazoa</taxon>
        <taxon>Spiralia</taxon>
        <taxon>Lophotrochozoa</taxon>
        <taxon>Platyhelminthes</taxon>
        <taxon>Cestoda</taxon>
        <taxon>Eucestoda</taxon>
        <taxon>Diphyllobothriidea</taxon>
        <taxon>Diphyllobothriidae</taxon>
        <taxon>Dibothriocephalus</taxon>
    </lineage>
</organism>
<dbReference type="OrthoDB" id="10056939at2759"/>
<dbReference type="Proteomes" id="UP000281553">
    <property type="component" value="Unassembled WGS sequence"/>
</dbReference>
<keyword evidence="3" id="KW-1185">Reference proteome</keyword>
<evidence type="ECO:0000313" key="2">
    <source>
        <dbReference type="EMBL" id="VDN15713.1"/>
    </source>
</evidence>
<dbReference type="EMBL" id="UYRU01063375">
    <property type="protein sequence ID" value="VDN15713.1"/>
    <property type="molecule type" value="Genomic_DNA"/>
</dbReference>
<evidence type="ECO:0000256" key="1">
    <source>
        <dbReference type="SAM" id="MobiDB-lite"/>
    </source>
</evidence>
<sequence>MGQGTPQLMLPLIEADLRGIYRGPPTPTVFSWQGRFKATGYGLGYSGCESRTAQVPVANSARTTPRSGCRQYLLKGECYEVVIAIATLVLRADPLIPSAGSTSSQAETCPIYYLEECAADAPCSTVVRHGHENSSSPGRNFDGDVGTVPSPASTLSSQPPSHQLPTHASPAVVVTCCDGPHPSNHDAVTAVNKTNNLLQRSTRDLPSTSSETLSYCQTITTGGSGGFDPVEEEAKMYRLNAPEMQHTQPSEMTLVAAANEVGRSLHPS</sequence>
<proteinExistence type="predicted"/>
<evidence type="ECO:0000313" key="3">
    <source>
        <dbReference type="Proteomes" id="UP000281553"/>
    </source>
</evidence>
<feature type="region of interest" description="Disordered" evidence="1">
    <location>
        <begin position="128"/>
        <end position="166"/>
    </location>
</feature>